<evidence type="ECO:0000256" key="2">
    <source>
        <dbReference type="ARBA" id="ARBA00009298"/>
    </source>
</evidence>
<comment type="subcellular location">
    <subcellularLocation>
        <location evidence="1">Cell membrane</location>
        <topology evidence="1">Multi-pass membrane protein</topology>
    </subcellularLocation>
</comment>
<keyword evidence="10" id="KW-1185">Reference proteome</keyword>
<dbReference type="PRINTS" id="PR01837">
    <property type="entry name" value="MGTCSAPBPROT"/>
</dbReference>
<dbReference type="PANTHER" id="PTHR33778">
    <property type="entry name" value="PROTEIN MGTC"/>
    <property type="match status" value="1"/>
</dbReference>
<name>A0ABV9QHW8_9FIRM</name>
<keyword evidence="6 7" id="KW-0472">Membrane</keyword>
<dbReference type="Proteomes" id="UP001595916">
    <property type="component" value="Unassembled WGS sequence"/>
</dbReference>
<sequence>MYDMVLEEFRDLSLMSIFLRYMTCIVFGGLIGFERGKKNHPAGLRTHLMVCLGSASVMMVSQYIFENISSSGDPARLGAQVISGIGFLGVGTIVVTGQNQVRGLTTAAGLWASACMGLSIGIGFFEGAVILCFFMYMVLEMIHRLDQHFLKSSKIKQLYIEFSKDVSLGKIIQLFEENNCKVEQFSSIREESESLSSMMLWISYQGKDFDQDAVLSDIRRSDKVFFVWSGHDVVK</sequence>
<evidence type="ECO:0000313" key="9">
    <source>
        <dbReference type="EMBL" id="MFC4803559.1"/>
    </source>
</evidence>
<keyword evidence="4 7" id="KW-0812">Transmembrane</keyword>
<dbReference type="PANTHER" id="PTHR33778:SF1">
    <property type="entry name" value="MAGNESIUM TRANSPORTER YHID-RELATED"/>
    <property type="match status" value="1"/>
</dbReference>
<evidence type="ECO:0000259" key="8">
    <source>
        <dbReference type="Pfam" id="PF02308"/>
    </source>
</evidence>
<accession>A0ABV9QHW8</accession>
<proteinExistence type="inferred from homology"/>
<gene>
    <name evidence="9" type="ORF">ACFO4R_00540</name>
</gene>
<evidence type="ECO:0000256" key="4">
    <source>
        <dbReference type="ARBA" id="ARBA00022692"/>
    </source>
</evidence>
<evidence type="ECO:0000256" key="3">
    <source>
        <dbReference type="ARBA" id="ARBA00022475"/>
    </source>
</evidence>
<keyword evidence="3" id="KW-1003">Cell membrane</keyword>
<evidence type="ECO:0000256" key="6">
    <source>
        <dbReference type="ARBA" id="ARBA00023136"/>
    </source>
</evidence>
<keyword evidence="5 7" id="KW-1133">Transmembrane helix</keyword>
<dbReference type="RefSeq" id="WP_379787002.1">
    <property type="nucleotide sequence ID" value="NZ_JBHSHL010000003.1"/>
</dbReference>
<organism evidence="9 10">
    <name type="scientific">Filifactor villosus</name>
    <dbReference type="NCBI Taxonomy" id="29374"/>
    <lineage>
        <taxon>Bacteria</taxon>
        <taxon>Bacillati</taxon>
        <taxon>Bacillota</taxon>
        <taxon>Clostridia</taxon>
        <taxon>Peptostreptococcales</taxon>
        <taxon>Filifactoraceae</taxon>
        <taxon>Filifactor</taxon>
    </lineage>
</organism>
<feature type="domain" description="MgtC/SapB/SrpB/YhiD N-terminal" evidence="8">
    <location>
        <begin position="24"/>
        <end position="147"/>
    </location>
</feature>
<evidence type="ECO:0000256" key="1">
    <source>
        <dbReference type="ARBA" id="ARBA00004651"/>
    </source>
</evidence>
<dbReference type="InterPro" id="IPR003416">
    <property type="entry name" value="MgtC/SapB/SrpB/YhiD_fam"/>
</dbReference>
<feature type="transmembrane region" description="Helical" evidence="7">
    <location>
        <begin position="12"/>
        <end position="33"/>
    </location>
</feature>
<feature type="transmembrane region" description="Helical" evidence="7">
    <location>
        <begin position="77"/>
        <end position="96"/>
    </location>
</feature>
<protein>
    <submittedName>
        <fullName evidence="9">MgtC/SapB family protein</fullName>
    </submittedName>
</protein>
<dbReference type="InterPro" id="IPR049177">
    <property type="entry name" value="MgtC_SapB_SrpB_YhiD_N"/>
</dbReference>
<comment type="similarity">
    <text evidence="2">Belongs to the MgtC/SapB family.</text>
</comment>
<evidence type="ECO:0000313" key="10">
    <source>
        <dbReference type="Proteomes" id="UP001595916"/>
    </source>
</evidence>
<comment type="caution">
    <text evidence="9">The sequence shown here is derived from an EMBL/GenBank/DDBJ whole genome shotgun (WGS) entry which is preliminary data.</text>
</comment>
<feature type="transmembrane region" description="Helical" evidence="7">
    <location>
        <begin position="45"/>
        <end position="65"/>
    </location>
</feature>
<evidence type="ECO:0000256" key="5">
    <source>
        <dbReference type="ARBA" id="ARBA00022989"/>
    </source>
</evidence>
<evidence type="ECO:0000256" key="7">
    <source>
        <dbReference type="SAM" id="Phobius"/>
    </source>
</evidence>
<dbReference type="EMBL" id="JBHSHL010000003">
    <property type="protein sequence ID" value="MFC4803559.1"/>
    <property type="molecule type" value="Genomic_DNA"/>
</dbReference>
<reference evidence="10" key="1">
    <citation type="journal article" date="2019" name="Int. J. Syst. Evol. Microbiol.">
        <title>The Global Catalogue of Microorganisms (GCM) 10K type strain sequencing project: providing services to taxonomists for standard genome sequencing and annotation.</title>
        <authorList>
            <consortium name="The Broad Institute Genomics Platform"/>
            <consortium name="The Broad Institute Genome Sequencing Center for Infectious Disease"/>
            <person name="Wu L."/>
            <person name="Ma J."/>
        </authorList>
    </citation>
    <scope>NUCLEOTIDE SEQUENCE [LARGE SCALE GENOMIC DNA]</scope>
    <source>
        <strain evidence="10">CCUG 46385</strain>
    </source>
</reference>
<dbReference type="Pfam" id="PF02308">
    <property type="entry name" value="MgtC"/>
    <property type="match status" value="1"/>
</dbReference>
<feature type="transmembrane region" description="Helical" evidence="7">
    <location>
        <begin position="108"/>
        <end position="139"/>
    </location>
</feature>